<keyword evidence="4" id="KW-1185">Reference proteome</keyword>
<evidence type="ECO:0000313" key="3">
    <source>
        <dbReference type="EMBL" id="MCW1923525.1"/>
    </source>
</evidence>
<feature type="transmembrane region" description="Helical" evidence="1">
    <location>
        <begin position="329"/>
        <end position="353"/>
    </location>
</feature>
<comment type="caution">
    <text evidence="3">The sequence shown here is derived from an EMBL/GenBank/DDBJ whole genome shotgun (WGS) entry which is preliminary data.</text>
</comment>
<feature type="transmembrane region" description="Helical" evidence="1">
    <location>
        <begin position="49"/>
        <end position="66"/>
    </location>
</feature>
<name>A0ABT3GJ49_9BACT</name>
<proteinExistence type="predicted"/>
<organism evidence="3 4">
    <name type="scientific">Luteolibacter arcticus</name>
    <dbReference type="NCBI Taxonomy" id="1581411"/>
    <lineage>
        <taxon>Bacteria</taxon>
        <taxon>Pseudomonadati</taxon>
        <taxon>Verrucomicrobiota</taxon>
        <taxon>Verrucomicrobiia</taxon>
        <taxon>Verrucomicrobiales</taxon>
        <taxon>Verrucomicrobiaceae</taxon>
        <taxon>Luteolibacter</taxon>
    </lineage>
</organism>
<feature type="transmembrane region" description="Helical" evidence="1">
    <location>
        <begin position="290"/>
        <end position="308"/>
    </location>
</feature>
<reference evidence="3 4" key="1">
    <citation type="submission" date="2022-10" db="EMBL/GenBank/DDBJ databases">
        <title>Luteolibacter arcticus strain CCTCC AB 2014275, whole genome shotgun sequencing project.</title>
        <authorList>
            <person name="Zhao G."/>
            <person name="Shen L."/>
        </authorList>
    </citation>
    <scope>NUCLEOTIDE SEQUENCE [LARGE SCALE GENOMIC DNA]</scope>
    <source>
        <strain evidence="3 4">CCTCC AB 2014275</strain>
    </source>
</reference>
<feature type="domain" description="Acyltransferase 3" evidence="2">
    <location>
        <begin position="9"/>
        <end position="382"/>
    </location>
</feature>
<dbReference type="Proteomes" id="UP001320876">
    <property type="component" value="Unassembled WGS sequence"/>
</dbReference>
<gene>
    <name evidence="3" type="ORF">OKA05_13250</name>
</gene>
<evidence type="ECO:0000259" key="2">
    <source>
        <dbReference type="Pfam" id="PF01757"/>
    </source>
</evidence>
<keyword evidence="1" id="KW-0472">Membrane</keyword>
<dbReference type="PANTHER" id="PTHR23028:SF53">
    <property type="entry name" value="ACYL_TRANSF_3 DOMAIN-CONTAINING PROTEIN"/>
    <property type="match status" value="1"/>
</dbReference>
<dbReference type="RefSeq" id="WP_264487634.1">
    <property type="nucleotide sequence ID" value="NZ_JAPDDT010000005.1"/>
</dbReference>
<accession>A0ABT3GJ49</accession>
<keyword evidence="3" id="KW-0808">Transferase</keyword>
<feature type="transmembrane region" description="Helical" evidence="1">
    <location>
        <begin position="365"/>
        <end position="387"/>
    </location>
</feature>
<evidence type="ECO:0000313" key="4">
    <source>
        <dbReference type="Proteomes" id="UP001320876"/>
    </source>
</evidence>
<sequence length="406" mass="45585">MSSPRGKIVALESLRGYLAMWVVAQHLIDFCGGHLAAHPWGSVLAESKFAVQGFMILSGFVIAHLITARRESYGVYMGRRLFRIYPVLLLAAISGILLHQVVGVLLHQWWPSFFTTPKLAHFAAQWEATDGQFSGNCLAVLTMTNGLIPPSLLPYAPTAFIGVLWSLSLEFQFYVVAPLLHRLLNHNVLSRVGLLVGLAIFLAIRQPLFGQMKMLTYPSFLPFSIEFFVIGMVSHSVYLWICRHTGSLREVFADSSFSLVALVIVAILLVTGDDLRSLAKGHLTDYTGRWTAIIIWILMMAWLTDGLAGRTGLAQRIGKFLFESRWPLYLGKISYSVYLWHVPVILAVQWFLYQKGLAHTWQDCLIWTTAIALPLTFVLSVASYHLVELPFIRLGSKWFHSKPIAP</sequence>
<feature type="transmembrane region" description="Helical" evidence="1">
    <location>
        <begin position="251"/>
        <end position="270"/>
    </location>
</feature>
<keyword evidence="3" id="KW-0012">Acyltransferase</keyword>
<feature type="transmembrane region" description="Helical" evidence="1">
    <location>
        <begin position="87"/>
        <end position="110"/>
    </location>
</feature>
<protein>
    <submittedName>
        <fullName evidence="3">Acyltransferase</fullName>
    </submittedName>
</protein>
<dbReference type="EMBL" id="JAPDDT010000005">
    <property type="protein sequence ID" value="MCW1923525.1"/>
    <property type="molecule type" value="Genomic_DNA"/>
</dbReference>
<feature type="transmembrane region" description="Helical" evidence="1">
    <location>
        <begin position="188"/>
        <end position="208"/>
    </location>
</feature>
<feature type="transmembrane region" description="Helical" evidence="1">
    <location>
        <begin position="220"/>
        <end position="239"/>
    </location>
</feature>
<keyword evidence="1" id="KW-0812">Transmembrane</keyword>
<evidence type="ECO:0000256" key="1">
    <source>
        <dbReference type="SAM" id="Phobius"/>
    </source>
</evidence>
<dbReference type="InterPro" id="IPR050879">
    <property type="entry name" value="Acyltransferase_3"/>
</dbReference>
<keyword evidence="1" id="KW-1133">Transmembrane helix</keyword>
<feature type="transmembrane region" description="Helical" evidence="1">
    <location>
        <begin position="155"/>
        <end position="176"/>
    </location>
</feature>
<dbReference type="InterPro" id="IPR002656">
    <property type="entry name" value="Acyl_transf_3_dom"/>
</dbReference>
<dbReference type="GO" id="GO:0016746">
    <property type="term" value="F:acyltransferase activity"/>
    <property type="evidence" value="ECO:0007669"/>
    <property type="project" value="UniProtKB-KW"/>
</dbReference>
<dbReference type="Pfam" id="PF01757">
    <property type="entry name" value="Acyl_transf_3"/>
    <property type="match status" value="1"/>
</dbReference>
<dbReference type="PANTHER" id="PTHR23028">
    <property type="entry name" value="ACETYLTRANSFERASE"/>
    <property type="match status" value="1"/>
</dbReference>